<dbReference type="InterPro" id="IPR013833">
    <property type="entry name" value="Cyt_c_oxidase_su3_a-hlx"/>
</dbReference>
<evidence type="ECO:0000256" key="6">
    <source>
        <dbReference type="RuleBase" id="RU003376"/>
    </source>
</evidence>
<dbReference type="PANTHER" id="PTHR11403">
    <property type="entry name" value="CYTOCHROME C OXIDASE SUBUNIT III"/>
    <property type="match status" value="1"/>
</dbReference>
<evidence type="ECO:0000256" key="5">
    <source>
        <dbReference type="ARBA" id="ARBA00023136"/>
    </source>
</evidence>
<dbReference type="InterPro" id="IPR035973">
    <property type="entry name" value="Cyt_c_oxidase_su3-like_sf"/>
</dbReference>
<evidence type="ECO:0000256" key="1">
    <source>
        <dbReference type="ARBA" id="ARBA00004141"/>
    </source>
</evidence>
<dbReference type="Pfam" id="PF00510">
    <property type="entry name" value="COX3"/>
    <property type="match status" value="1"/>
</dbReference>
<comment type="subcellular location">
    <subcellularLocation>
        <location evidence="6">Cell membrane</location>
        <topology evidence="6">Multi-pass membrane protein</topology>
    </subcellularLocation>
    <subcellularLocation>
        <location evidence="1">Membrane</location>
        <topology evidence="1">Multi-pass membrane protein</topology>
    </subcellularLocation>
</comment>
<feature type="transmembrane region" description="Helical" evidence="7">
    <location>
        <begin position="173"/>
        <end position="192"/>
    </location>
</feature>
<feature type="domain" description="Heme-copper oxidase subunit III family profile" evidence="8">
    <location>
        <begin position="29"/>
        <end position="193"/>
    </location>
</feature>
<feature type="transmembrane region" description="Helical" evidence="7">
    <location>
        <begin position="28"/>
        <end position="53"/>
    </location>
</feature>
<dbReference type="GO" id="GO:0019646">
    <property type="term" value="P:aerobic electron transport chain"/>
    <property type="evidence" value="ECO:0007669"/>
    <property type="project" value="InterPro"/>
</dbReference>
<accession>A0A1G5P580</accession>
<evidence type="ECO:0000256" key="4">
    <source>
        <dbReference type="ARBA" id="ARBA00022989"/>
    </source>
</evidence>
<gene>
    <name evidence="9" type="ORF">SAMN03080610_03207</name>
</gene>
<feature type="transmembrane region" description="Helical" evidence="7">
    <location>
        <begin position="65"/>
        <end position="85"/>
    </location>
</feature>
<keyword evidence="10" id="KW-1185">Reference proteome</keyword>
<dbReference type="RefSeq" id="WP_092815605.1">
    <property type="nucleotide sequence ID" value="NZ_FMVW01000009.1"/>
</dbReference>
<sequence length="193" mass="20874">MTDAAVADTAEEIEEGWGPLDGLPGNPMMWILILGEMLVFAILLAGFSIARALHPAEFAASQAHLDPLLAGLATIALVTSGWLAARALHSVRRGGTGRPQLAAAMLIGSSFLVLKGIEYGREFASGIGIETDTFFTLYFLITGFHALHVVMGIIVLAIVAWRNNAENIETGTAFWHMVDLVWILIFPTLYLLR</sequence>
<dbReference type="AlphaFoldDB" id="A0A1G5P580"/>
<dbReference type="CDD" id="cd02862">
    <property type="entry name" value="NorE_like"/>
    <property type="match status" value="1"/>
</dbReference>
<evidence type="ECO:0000256" key="2">
    <source>
        <dbReference type="ARBA" id="ARBA00010581"/>
    </source>
</evidence>
<comment type="similarity">
    <text evidence="2 6">Belongs to the cytochrome c oxidase subunit 3 family.</text>
</comment>
<reference evidence="9 10" key="1">
    <citation type="submission" date="2016-10" db="EMBL/GenBank/DDBJ databases">
        <authorList>
            <person name="de Groot N.N."/>
        </authorList>
    </citation>
    <scope>NUCLEOTIDE SEQUENCE [LARGE SCALE GENOMIC DNA]</scope>
    <source>
        <strain evidence="9 10">DSM 2698</strain>
    </source>
</reference>
<evidence type="ECO:0000259" key="8">
    <source>
        <dbReference type="PROSITE" id="PS50253"/>
    </source>
</evidence>
<keyword evidence="4 7" id="KW-1133">Transmembrane helix</keyword>
<dbReference type="GO" id="GO:0004129">
    <property type="term" value="F:cytochrome-c oxidase activity"/>
    <property type="evidence" value="ECO:0007669"/>
    <property type="project" value="InterPro"/>
</dbReference>
<dbReference type="SUPFAM" id="SSF81452">
    <property type="entry name" value="Cytochrome c oxidase subunit III-like"/>
    <property type="match status" value="1"/>
</dbReference>
<dbReference type="Proteomes" id="UP000199347">
    <property type="component" value="Unassembled WGS sequence"/>
</dbReference>
<evidence type="ECO:0000256" key="3">
    <source>
        <dbReference type="ARBA" id="ARBA00022692"/>
    </source>
</evidence>
<dbReference type="GO" id="GO:0005886">
    <property type="term" value="C:plasma membrane"/>
    <property type="evidence" value="ECO:0007669"/>
    <property type="project" value="UniProtKB-SubCell"/>
</dbReference>
<keyword evidence="5 7" id="KW-0472">Membrane</keyword>
<dbReference type="PANTHER" id="PTHR11403:SF6">
    <property type="entry name" value="NITRIC OXIDE REDUCTASE SUBUNIT E"/>
    <property type="match status" value="1"/>
</dbReference>
<dbReference type="PROSITE" id="PS50253">
    <property type="entry name" value="COX3"/>
    <property type="match status" value="1"/>
</dbReference>
<dbReference type="InterPro" id="IPR000298">
    <property type="entry name" value="Cyt_c_oxidase-like_su3"/>
</dbReference>
<organism evidence="9 10">
    <name type="scientific">Afifella marina DSM 2698</name>
    <dbReference type="NCBI Taxonomy" id="1120955"/>
    <lineage>
        <taxon>Bacteria</taxon>
        <taxon>Pseudomonadati</taxon>
        <taxon>Pseudomonadota</taxon>
        <taxon>Alphaproteobacteria</taxon>
        <taxon>Hyphomicrobiales</taxon>
        <taxon>Afifellaceae</taxon>
        <taxon>Afifella</taxon>
    </lineage>
</organism>
<dbReference type="OrthoDB" id="9810850at2"/>
<evidence type="ECO:0000256" key="7">
    <source>
        <dbReference type="SAM" id="Phobius"/>
    </source>
</evidence>
<feature type="transmembrane region" description="Helical" evidence="7">
    <location>
        <begin position="97"/>
        <end position="114"/>
    </location>
</feature>
<name>A0A1G5P580_AFIMA</name>
<feature type="transmembrane region" description="Helical" evidence="7">
    <location>
        <begin position="135"/>
        <end position="161"/>
    </location>
</feature>
<dbReference type="EMBL" id="FMVW01000009">
    <property type="protein sequence ID" value="SCZ44428.1"/>
    <property type="molecule type" value="Genomic_DNA"/>
</dbReference>
<evidence type="ECO:0000313" key="9">
    <source>
        <dbReference type="EMBL" id="SCZ44428.1"/>
    </source>
</evidence>
<evidence type="ECO:0000313" key="10">
    <source>
        <dbReference type="Proteomes" id="UP000199347"/>
    </source>
</evidence>
<dbReference type="Gene3D" id="1.20.120.80">
    <property type="entry name" value="Cytochrome c oxidase, subunit III, four-helix bundle"/>
    <property type="match status" value="1"/>
</dbReference>
<dbReference type="STRING" id="1120955.SAMN03080610_03207"/>
<proteinExistence type="inferred from homology"/>
<dbReference type="InterPro" id="IPR024791">
    <property type="entry name" value="Cyt_c/ubiquinol_Oxase_su3"/>
</dbReference>
<keyword evidence="3 6" id="KW-0812">Transmembrane</keyword>
<protein>
    <submittedName>
        <fullName evidence="9">Nitric oxide reductase NorE protein</fullName>
    </submittedName>
</protein>